<keyword evidence="2" id="KW-0472">Membrane</keyword>
<evidence type="ECO:0000313" key="4">
    <source>
        <dbReference type="Proteomes" id="UP000289738"/>
    </source>
</evidence>
<feature type="region of interest" description="Disordered" evidence="1">
    <location>
        <begin position="114"/>
        <end position="150"/>
    </location>
</feature>
<dbReference type="EMBL" id="SDMP01000020">
    <property type="protein sequence ID" value="RYQ86652.1"/>
    <property type="molecule type" value="Genomic_DNA"/>
</dbReference>
<evidence type="ECO:0000256" key="2">
    <source>
        <dbReference type="SAM" id="Phobius"/>
    </source>
</evidence>
<dbReference type="PANTHER" id="PTHR35483">
    <property type="entry name" value="NUCLEUSENVELOPE PROTEIN"/>
    <property type="match status" value="1"/>
</dbReference>
<sequence length="318" mass="35221">MSTAQVTACLPGIYVKNASRLHQLHPKPCVLRMSLDPCSSISLSLRPETSFGLKCWSNSKSRQPLHICFAGGEGMMQNTDESSPWKSLEKAMERFKGQSESIEDVLRQQLNKGEYYDGGDGGAKPPGGGGGGGGGSPGDPDGPEDGSSEEGTLGDSIEFILATFGFIFMYIYILAGAELTKLARDYIKYLFGRKPSVRLRNAMEDWGELYQGLTQKVDVDEYWLEKTILDTPTIIEIKNTTCKLQIYYYKISILLLLNKLSLGSQTILLKELKIKTTCVTTNLFLYLAILKFNLKVTYLNIITVGLTRSIRQIPLSKS</sequence>
<organism evidence="3 4">
    <name type="scientific">Arachis hypogaea</name>
    <name type="common">Peanut</name>
    <dbReference type="NCBI Taxonomy" id="3818"/>
    <lineage>
        <taxon>Eukaryota</taxon>
        <taxon>Viridiplantae</taxon>
        <taxon>Streptophyta</taxon>
        <taxon>Embryophyta</taxon>
        <taxon>Tracheophyta</taxon>
        <taxon>Spermatophyta</taxon>
        <taxon>Magnoliopsida</taxon>
        <taxon>eudicotyledons</taxon>
        <taxon>Gunneridae</taxon>
        <taxon>Pentapetalae</taxon>
        <taxon>rosids</taxon>
        <taxon>fabids</taxon>
        <taxon>Fabales</taxon>
        <taxon>Fabaceae</taxon>
        <taxon>Papilionoideae</taxon>
        <taxon>50 kb inversion clade</taxon>
        <taxon>dalbergioids sensu lato</taxon>
        <taxon>Dalbergieae</taxon>
        <taxon>Pterocarpus clade</taxon>
        <taxon>Arachis</taxon>
    </lineage>
</organism>
<gene>
    <name evidence="3" type="ORF">Ahy_B10g106298</name>
</gene>
<dbReference type="Proteomes" id="UP000289738">
    <property type="component" value="Chromosome B10"/>
</dbReference>
<dbReference type="PANTHER" id="PTHR35483:SF1">
    <property type="entry name" value="GLYCINE-RICH PROTEIN-RELATED"/>
    <property type="match status" value="1"/>
</dbReference>
<dbReference type="AlphaFoldDB" id="A0A444XAH7"/>
<accession>A0A444XAH7</accession>
<keyword evidence="2" id="KW-1133">Transmembrane helix</keyword>
<keyword evidence="4" id="KW-1185">Reference proteome</keyword>
<reference evidence="3 4" key="1">
    <citation type="submission" date="2019-01" db="EMBL/GenBank/DDBJ databases">
        <title>Sequencing of cultivated peanut Arachis hypogaea provides insights into genome evolution and oil improvement.</title>
        <authorList>
            <person name="Chen X."/>
        </authorList>
    </citation>
    <scope>NUCLEOTIDE SEQUENCE [LARGE SCALE GENOMIC DNA]</scope>
    <source>
        <strain evidence="4">cv. Fuhuasheng</strain>
        <tissue evidence="3">Leaves</tissue>
    </source>
</reference>
<name>A0A444XAH7_ARAHY</name>
<comment type="caution">
    <text evidence="3">The sequence shown here is derived from an EMBL/GenBank/DDBJ whole genome shotgun (WGS) entry which is preliminary data.</text>
</comment>
<feature type="transmembrane region" description="Helical" evidence="2">
    <location>
        <begin position="159"/>
        <end position="179"/>
    </location>
</feature>
<keyword evidence="2" id="KW-0812">Transmembrane</keyword>
<evidence type="ECO:0000313" key="3">
    <source>
        <dbReference type="EMBL" id="RYQ86652.1"/>
    </source>
</evidence>
<proteinExistence type="predicted"/>
<dbReference type="GO" id="GO:0009507">
    <property type="term" value="C:chloroplast"/>
    <property type="evidence" value="ECO:0007669"/>
    <property type="project" value="TreeGrafter"/>
</dbReference>
<protein>
    <submittedName>
        <fullName evidence="3">Uncharacterized protein</fullName>
    </submittedName>
</protein>
<feature type="compositionally biased region" description="Gly residues" evidence="1">
    <location>
        <begin position="116"/>
        <end position="137"/>
    </location>
</feature>
<evidence type="ECO:0000256" key="1">
    <source>
        <dbReference type="SAM" id="MobiDB-lite"/>
    </source>
</evidence>